<accession>A0A3P7XUC6</accession>
<dbReference type="AlphaFoldDB" id="A0A3P7XUC6"/>
<reference evidence="1 2" key="1">
    <citation type="submission" date="2018-11" db="EMBL/GenBank/DDBJ databases">
        <authorList>
            <consortium name="Pathogen Informatics"/>
        </authorList>
    </citation>
    <scope>NUCLEOTIDE SEQUENCE [LARGE SCALE GENOMIC DNA]</scope>
    <source>
        <strain evidence="1 2">Zambia</strain>
    </source>
</reference>
<proteinExistence type="predicted"/>
<evidence type="ECO:0000313" key="1">
    <source>
        <dbReference type="EMBL" id="VDO56693.1"/>
    </source>
</evidence>
<gene>
    <name evidence="1" type="ORF">SMRZ_LOCUS2991</name>
</gene>
<name>A0A3P7XUC6_9TREM</name>
<keyword evidence="2" id="KW-1185">Reference proteome</keyword>
<dbReference type="EMBL" id="UZAI01000814">
    <property type="protein sequence ID" value="VDO56693.1"/>
    <property type="molecule type" value="Genomic_DNA"/>
</dbReference>
<protein>
    <submittedName>
        <fullName evidence="1">Uncharacterized protein</fullName>
    </submittedName>
</protein>
<sequence>MESGFSNSPRGGLSMSTNPVKALDIRFSSSDFRKQHPHHEKAVSRTSLAKAIYAWPCDCISRGRADSPHFRPYQGLYRPSC</sequence>
<organism evidence="1 2">
    <name type="scientific">Schistosoma margrebowiei</name>
    <dbReference type="NCBI Taxonomy" id="48269"/>
    <lineage>
        <taxon>Eukaryota</taxon>
        <taxon>Metazoa</taxon>
        <taxon>Spiralia</taxon>
        <taxon>Lophotrochozoa</taxon>
        <taxon>Platyhelminthes</taxon>
        <taxon>Trematoda</taxon>
        <taxon>Digenea</taxon>
        <taxon>Strigeidida</taxon>
        <taxon>Schistosomatoidea</taxon>
        <taxon>Schistosomatidae</taxon>
        <taxon>Schistosoma</taxon>
    </lineage>
</organism>
<dbReference type="Proteomes" id="UP000277204">
    <property type="component" value="Unassembled WGS sequence"/>
</dbReference>
<evidence type="ECO:0000313" key="2">
    <source>
        <dbReference type="Proteomes" id="UP000277204"/>
    </source>
</evidence>